<reference evidence="2 3" key="1">
    <citation type="submission" date="2021-07" db="EMBL/GenBank/DDBJ databases">
        <title>Flavobacterium WSW3-B6 sp.nov, isolated from seaweed.</title>
        <authorList>
            <person name="Muhammad N."/>
            <person name="Ho H."/>
            <person name="Lee Y.-J."/>
            <person name="Nguyen T."/>
            <person name="Ho J."/>
            <person name="Kim S.-G."/>
        </authorList>
    </citation>
    <scope>NUCLEOTIDE SEQUENCE [LARGE SCALE GENOMIC DNA]</scope>
    <source>
        <strain evidence="2 3">WSW3-B6</strain>
    </source>
</reference>
<dbReference type="EMBL" id="CP080429">
    <property type="protein sequence ID" value="QYJ68575.1"/>
    <property type="molecule type" value="Genomic_DNA"/>
</dbReference>
<dbReference type="Proteomes" id="UP000825381">
    <property type="component" value="Chromosome"/>
</dbReference>
<evidence type="ECO:0000256" key="1">
    <source>
        <dbReference type="SAM" id="Phobius"/>
    </source>
</evidence>
<keyword evidence="1" id="KW-0812">Transmembrane</keyword>
<dbReference type="RefSeq" id="WP_220640915.1">
    <property type="nucleotide sequence ID" value="NZ_CP080429.1"/>
</dbReference>
<accession>A0ABX8VCM1</accession>
<protein>
    <submittedName>
        <fullName evidence="2">Uncharacterized protein</fullName>
    </submittedName>
</protein>
<gene>
    <name evidence="2" type="ORF">K1I41_01475</name>
</gene>
<organism evidence="2 3">
    <name type="scientific">Flavobacterium litorale</name>
    <dbReference type="NCBI Taxonomy" id="2856519"/>
    <lineage>
        <taxon>Bacteria</taxon>
        <taxon>Pseudomonadati</taxon>
        <taxon>Bacteroidota</taxon>
        <taxon>Flavobacteriia</taxon>
        <taxon>Flavobacteriales</taxon>
        <taxon>Flavobacteriaceae</taxon>
        <taxon>Flavobacterium</taxon>
    </lineage>
</organism>
<evidence type="ECO:0000313" key="2">
    <source>
        <dbReference type="EMBL" id="QYJ68575.1"/>
    </source>
</evidence>
<feature type="transmembrane region" description="Helical" evidence="1">
    <location>
        <begin position="53"/>
        <end position="71"/>
    </location>
</feature>
<keyword evidence="1" id="KW-0472">Membrane</keyword>
<evidence type="ECO:0000313" key="3">
    <source>
        <dbReference type="Proteomes" id="UP000825381"/>
    </source>
</evidence>
<name>A0ABX8VCM1_9FLAO</name>
<keyword evidence="1" id="KW-1133">Transmembrane helix</keyword>
<sequence length="257" mass="28419">MKMEPNNIEQEFKDKLAGRTIQPSAQAWDRLDAMLTVAEEEKPKPKPKFKMKWLYMAASLLVFLSLGMLFMQQKDDVITPNSIVTKDAVVTTPDATQPSLIQESESGSSIKTIAPVQQPAAPVYQYNAVAAHTNTKKEATTTAPNNNTTIATNPNLIANALVQEKAVVITTQTEAESSVSRITVNPDDLLAEVERNSTQNLATMEVSTMEPKIQVNSEELLYSVETEVNQSFRSKVLKSAIKNYHVLKTSVANRNHE</sequence>
<keyword evidence="3" id="KW-1185">Reference proteome</keyword>
<proteinExistence type="predicted"/>